<comment type="cofactor">
    <cofactor evidence="1 7">
        <name>Ca(2+)</name>
        <dbReference type="ChEBI" id="CHEBI:29108"/>
    </cofactor>
</comment>
<name>W9HED9_FUSOX</name>
<evidence type="ECO:0000313" key="10">
    <source>
        <dbReference type="EMBL" id="EWY80612.1"/>
    </source>
</evidence>
<dbReference type="GO" id="GO:0005783">
    <property type="term" value="C:endoplasmic reticulum"/>
    <property type="evidence" value="ECO:0007669"/>
    <property type="project" value="TreeGrafter"/>
</dbReference>
<dbReference type="HOGENOM" id="CLU_003818_0_0_1"/>
<keyword evidence="5 8" id="KW-1015">Disulfide bond</keyword>
<organism evidence="10 11">
    <name type="scientific">Fusarium oxysporum NRRL 32931</name>
    <dbReference type="NCBI Taxonomy" id="660029"/>
    <lineage>
        <taxon>Eukaryota</taxon>
        <taxon>Fungi</taxon>
        <taxon>Dikarya</taxon>
        <taxon>Ascomycota</taxon>
        <taxon>Pezizomycotina</taxon>
        <taxon>Sordariomycetes</taxon>
        <taxon>Hypocreomycetidae</taxon>
        <taxon>Hypocreales</taxon>
        <taxon>Nectriaceae</taxon>
        <taxon>Fusarium</taxon>
        <taxon>Fusarium oxysporum species complex</taxon>
    </lineage>
</organism>
<accession>W9HED9</accession>
<keyword evidence="7" id="KW-0479">Metal-binding</keyword>
<dbReference type="OrthoDB" id="8118055at2759"/>
<dbReference type="GO" id="GO:0004571">
    <property type="term" value="F:mannosyl-oligosaccharide 1,2-alpha-mannosidase activity"/>
    <property type="evidence" value="ECO:0007669"/>
    <property type="project" value="InterPro"/>
</dbReference>
<protein>
    <recommendedName>
        <fullName evidence="9">alpha-1,2-Mannosidase</fullName>
        <ecNumber evidence="9">3.2.1.-</ecNumber>
    </recommendedName>
</protein>
<dbReference type="GO" id="GO:0005509">
    <property type="term" value="F:calcium ion binding"/>
    <property type="evidence" value="ECO:0007669"/>
    <property type="project" value="InterPro"/>
</dbReference>
<feature type="active site" evidence="6">
    <location>
        <position position="312"/>
    </location>
</feature>
<evidence type="ECO:0000256" key="6">
    <source>
        <dbReference type="PIRSR" id="PIRSR601382-1"/>
    </source>
</evidence>
<dbReference type="AlphaFoldDB" id="W9HED9"/>
<reference evidence="10 11" key="1">
    <citation type="submission" date="2011-06" db="EMBL/GenBank/DDBJ databases">
        <title>The Genome Sequence of Fusarium oxysporum FOSC 3-a.</title>
        <authorList>
            <consortium name="The Broad Institute Genome Sequencing Platform"/>
            <person name="Ma L.-J."/>
            <person name="Gale L.R."/>
            <person name="Schwartz D.C."/>
            <person name="Zhou S."/>
            <person name="Corby-Kistler H."/>
            <person name="Young S.K."/>
            <person name="Zeng Q."/>
            <person name="Gargeya S."/>
            <person name="Fitzgerald M."/>
            <person name="Haas B."/>
            <person name="Abouelleil A."/>
            <person name="Alvarado L."/>
            <person name="Arachchi H.M."/>
            <person name="Berlin A."/>
            <person name="Brown A."/>
            <person name="Chapman S.B."/>
            <person name="Chen Z."/>
            <person name="Dunbar C."/>
            <person name="Freedman E."/>
            <person name="Gearin G."/>
            <person name="Gellesch M."/>
            <person name="Goldberg J."/>
            <person name="Griggs A."/>
            <person name="Gujja S."/>
            <person name="Heiman D."/>
            <person name="Howarth C."/>
            <person name="Larson L."/>
            <person name="Lui A."/>
            <person name="MacDonald P.J.P."/>
            <person name="Mehta T."/>
            <person name="Montmayeur A."/>
            <person name="Murphy C."/>
            <person name="Neiman D."/>
            <person name="Pearson M."/>
            <person name="Priest M."/>
            <person name="Roberts A."/>
            <person name="Saif S."/>
            <person name="Shea T."/>
            <person name="Shenoy N."/>
            <person name="Sisk P."/>
            <person name="Stolte C."/>
            <person name="Sykes S."/>
            <person name="Wortman J."/>
            <person name="Nusbaum C."/>
            <person name="Birren B."/>
        </authorList>
    </citation>
    <scope>NUCLEOTIDE SEQUENCE [LARGE SCALE GENOMIC DNA]</scope>
    <source>
        <strain evidence="11">FOSC 3-a</strain>
    </source>
</reference>
<dbReference type="InterPro" id="IPR050749">
    <property type="entry name" value="Glycosyl_Hydrolase_47"/>
</dbReference>
<dbReference type="GO" id="GO:0005975">
    <property type="term" value="P:carbohydrate metabolic process"/>
    <property type="evidence" value="ECO:0007669"/>
    <property type="project" value="InterPro"/>
</dbReference>
<feature type="binding site" evidence="7">
    <location>
        <position position="556"/>
    </location>
    <ligand>
        <name>Ca(2+)</name>
        <dbReference type="ChEBI" id="CHEBI:29108"/>
    </ligand>
</feature>
<dbReference type="PANTHER" id="PTHR11742">
    <property type="entry name" value="MANNOSYL-OLIGOSACCHARIDE ALPHA-1,2-MANNOSIDASE-RELATED"/>
    <property type="match status" value="1"/>
</dbReference>
<dbReference type="GO" id="GO:0036503">
    <property type="term" value="P:ERAD pathway"/>
    <property type="evidence" value="ECO:0007669"/>
    <property type="project" value="UniProtKB-ARBA"/>
</dbReference>
<evidence type="ECO:0000256" key="5">
    <source>
        <dbReference type="ARBA" id="ARBA00023157"/>
    </source>
</evidence>
<sequence length="568" mass="64625">MFSLSQHTMFRRRASRRLPSRVVLIAAFLTTLFLWRQLSHQSGVVFVKSSFDWSTVGLVHPPADIKPLPIGHAKRMPRIQAEKGKFVKTGEVEKRRDAVRREFRRGWEAYRLKAWGRDELMPLTGQAKDPFGGWAATMVDALDTLWIMDLKAEFNEAASAAAAIDWGNTHEKAVNLFETTIRHLGGLLSSYELSREPALLQKATELGEMLYIAFDTPNRLPGFWLNFDDALKGKQVAGIHDPSASPSSLVMEFTKLSQLTNDPKFYDATDRVTRFLLRIQNSTLLPGMWPMCLDFQNEAVHDNTFSLGALADSLYEYLPKMHALLGGLDENYETMYRTAADVIIKHLLYRPMLPKQEDVLFLGDVRVGAKIELSTESQHLTCFAGGMFALAGKLFNIEEHVNIGERLARGCGWAYSAFPTGIMPEIFDLVACPTLEACEWNETLWKPQNNQKLPPGFRHARDPRYILRPEAIESVFIMYRLTADAKWQDMAWDMFQAIVKYTSTELANAAVDDVTSTETSKTDSMESFWFSETLKYFYLIFSEPDLISLDEFVLNTEAHPFRRLLSRG</sequence>
<evidence type="ECO:0000313" key="11">
    <source>
        <dbReference type="Proteomes" id="UP000030753"/>
    </source>
</evidence>
<evidence type="ECO:0000256" key="3">
    <source>
        <dbReference type="ARBA" id="ARBA00007658"/>
    </source>
</evidence>
<feature type="active site" description="Proton donor" evidence="6">
    <location>
        <position position="425"/>
    </location>
</feature>
<feature type="disulfide bond" evidence="8">
    <location>
        <begin position="382"/>
        <end position="411"/>
    </location>
</feature>
<feature type="active site" description="Proton donor" evidence="6">
    <location>
        <position position="178"/>
    </location>
</feature>
<dbReference type="PANTHER" id="PTHR11742:SF89">
    <property type="entry name" value="ALPHA-1,2-MANNOSIDASE"/>
    <property type="match status" value="1"/>
</dbReference>
<comment type="similarity">
    <text evidence="3 9">Belongs to the glycosyl hydrolase 47 family.</text>
</comment>
<comment type="pathway">
    <text evidence="2">Protein modification; protein glycosylation.</text>
</comment>
<evidence type="ECO:0000256" key="7">
    <source>
        <dbReference type="PIRSR" id="PIRSR601382-2"/>
    </source>
</evidence>
<dbReference type="PRINTS" id="PR00747">
    <property type="entry name" value="GLYHDRLASE47"/>
</dbReference>
<dbReference type="EC" id="3.2.1.-" evidence="9"/>
<keyword evidence="4 9" id="KW-0378">Hydrolase</keyword>
<dbReference type="InterPro" id="IPR012341">
    <property type="entry name" value="6hp_glycosidase-like_sf"/>
</dbReference>
<evidence type="ECO:0000256" key="2">
    <source>
        <dbReference type="ARBA" id="ARBA00004922"/>
    </source>
</evidence>
<keyword evidence="7" id="KW-0106">Calcium</keyword>
<dbReference type="InterPro" id="IPR001382">
    <property type="entry name" value="Glyco_hydro_47"/>
</dbReference>
<evidence type="ECO:0000256" key="4">
    <source>
        <dbReference type="ARBA" id="ARBA00022801"/>
    </source>
</evidence>
<dbReference type="UniPathway" id="UPA00378"/>
<dbReference type="SUPFAM" id="SSF48225">
    <property type="entry name" value="Seven-hairpin glycosidases"/>
    <property type="match status" value="1"/>
</dbReference>
<proteinExistence type="inferred from homology"/>
<dbReference type="Gene3D" id="1.50.10.10">
    <property type="match status" value="1"/>
</dbReference>
<dbReference type="Pfam" id="PF01532">
    <property type="entry name" value="Glyco_hydro_47"/>
    <property type="match status" value="1"/>
</dbReference>
<dbReference type="InterPro" id="IPR036026">
    <property type="entry name" value="Seven-hairpin_glycosidases"/>
</dbReference>
<dbReference type="GO" id="GO:0016020">
    <property type="term" value="C:membrane"/>
    <property type="evidence" value="ECO:0007669"/>
    <property type="project" value="InterPro"/>
</dbReference>
<evidence type="ECO:0000256" key="8">
    <source>
        <dbReference type="PIRSR" id="PIRSR601382-3"/>
    </source>
</evidence>
<evidence type="ECO:0000256" key="9">
    <source>
        <dbReference type="RuleBase" id="RU361193"/>
    </source>
</evidence>
<dbReference type="EMBL" id="JH717850">
    <property type="protein sequence ID" value="EWY80612.1"/>
    <property type="molecule type" value="Genomic_DNA"/>
</dbReference>
<keyword evidence="9" id="KW-0326">Glycosidase</keyword>
<feature type="active site" evidence="6">
    <location>
        <position position="470"/>
    </location>
</feature>
<evidence type="ECO:0000256" key="1">
    <source>
        <dbReference type="ARBA" id="ARBA00001913"/>
    </source>
</evidence>
<gene>
    <name evidence="10" type="ORF">FOYG_16551</name>
</gene>
<dbReference type="FunFam" id="1.50.10.10:FF:000037">
    <property type="entry name" value="alpha-1,2-Mannosidase"/>
    <property type="match status" value="1"/>
</dbReference>
<dbReference type="Proteomes" id="UP000030753">
    <property type="component" value="Unassembled WGS sequence"/>
</dbReference>